<dbReference type="InterPro" id="IPR058469">
    <property type="entry name" value="DUF8156"/>
</dbReference>
<organism evidence="3 4">
    <name type="scientific">Candidatus Methanoperedens nitratireducens</name>
    <dbReference type="NCBI Taxonomy" id="1392998"/>
    <lineage>
        <taxon>Archaea</taxon>
        <taxon>Methanobacteriati</taxon>
        <taxon>Methanobacteriota</taxon>
        <taxon>Stenosarchaea group</taxon>
        <taxon>Methanomicrobia</taxon>
        <taxon>Methanosarcinales</taxon>
        <taxon>ANME-2 cluster</taxon>
        <taxon>Candidatus Methanoperedentaceae</taxon>
        <taxon>Candidatus Methanoperedens</taxon>
    </lineage>
</organism>
<feature type="compositionally biased region" description="Basic and acidic residues" evidence="1">
    <location>
        <begin position="88"/>
        <end position="98"/>
    </location>
</feature>
<evidence type="ECO:0000259" key="2">
    <source>
        <dbReference type="Pfam" id="PF26485"/>
    </source>
</evidence>
<dbReference type="Pfam" id="PF26485">
    <property type="entry name" value="DUF8156"/>
    <property type="match status" value="1"/>
</dbReference>
<feature type="domain" description="DUF8156" evidence="2">
    <location>
        <begin position="1"/>
        <end position="78"/>
    </location>
</feature>
<dbReference type="AlphaFoldDB" id="A0A0N8KR53"/>
<protein>
    <recommendedName>
        <fullName evidence="2">DUF8156 domain-containing protein</fullName>
    </recommendedName>
</protein>
<dbReference type="EMBL" id="LKCM01000118">
    <property type="protein sequence ID" value="KPQ43978.1"/>
    <property type="molecule type" value="Genomic_DNA"/>
</dbReference>
<evidence type="ECO:0000313" key="3">
    <source>
        <dbReference type="EMBL" id="KPQ43978.1"/>
    </source>
</evidence>
<gene>
    <name evidence="3" type="ORF">MPEBLZ_01446</name>
</gene>
<dbReference type="Proteomes" id="UP000050360">
    <property type="component" value="Unassembled WGS sequence"/>
</dbReference>
<evidence type="ECO:0000256" key="1">
    <source>
        <dbReference type="SAM" id="MobiDB-lite"/>
    </source>
</evidence>
<name>A0A0N8KR53_9EURY</name>
<comment type="caution">
    <text evidence="3">The sequence shown here is derived from an EMBL/GenBank/DDBJ whole genome shotgun (WGS) entry which is preliminary data.</text>
</comment>
<proteinExistence type="predicted"/>
<evidence type="ECO:0000313" key="4">
    <source>
        <dbReference type="Proteomes" id="UP000050360"/>
    </source>
</evidence>
<feature type="region of interest" description="Disordered" evidence="1">
    <location>
        <begin position="75"/>
        <end position="98"/>
    </location>
</feature>
<accession>A0A0N8KR53</accession>
<reference evidence="3 4" key="1">
    <citation type="submission" date="2015-09" db="EMBL/GenBank/DDBJ databases">
        <title>A metagenomics-based metabolic model of nitrate-dependent anaerobic oxidation of methane by Methanoperedens-like archaea.</title>
        <authorList>
            <person name="Arshad A."/>
            <person name="Speth D.R."/>
            <person name="De Graaf R.M."/>
            <person name="Op Den Camp H.J."/>
            <person name="Jetten M.S."/>
            <person name="Welte C.U."/>
        </authorList>
    </citation>
    <scope>NUCLEOTIDE SEQUENCE [LARGE SCALE GENOMIC DNA]</scope>
</reference>
<sequence length="98" mass="11220">MGRTVPSFRMLLEEIIEELSIFRRALHGEDKAAFDRLMNKARKHASSCTVAPTLDPMDAVFLSVLVEQEKELNSLREDRHVPAGYQVRPEKQPDNKVD</sequence>